<keyword evidence="4" id="KW-1185">Reference proteome</keyword>
<evidence type="ECO:0000256" key="1">
    <source>
        <dbReference type="SAM" id="Phobius"/>
    </source>
</evidence>
<dbReference type="EMBL" id="BAAAPZ010000002">
    <property type="protein sequence ID" value="GAA2089670.1"/>
    <property type="molecule type" value="Genomic_DNA"/>
</dbReference>
<evidence type="ECO:0000256" key="2">
    <source>
        <dbReference type="SAM" id="SignalP"/>
    </source>
</evidence>
<keyword evidence="1" id="KW-1133">Transmembrane helix</keyword>
<organism evidence="3 4">
    <name type="scientific">Brevibacterium salitolerans</name>
    <dbReference type="NCBI Taxonomy" id="1403566"/>
    <lineage>
        <taxon>Bacteria</taxon>
        <taxon>Bacillati</taxon>
        <taxon>Actinomycetota</taxon>
        <taxon>Actinomycetes</taxon>
        <taxon>Micrococcales</taxon>
        <taxon>Brevibacteriaceae</taxon>
        <taxon>Brevibacterium</taxon>
    </lineage>
</organism>
<evidence type="ECO:0008006" key="5">
    <source>
        <dbReference type="Google" id="ProtNLM"/>
    </source>
</evidence>
<sequence>MRLAPRAVLLAVLTACLCGVLPSTAAEARPALETRGEQISLTVPAPGHSVDWQMGVRASSARASAFDLVLVSATGAALDGPGGLILTLEDDDGEMLAEGTAAQLRGSPITVAATPSQGWTTVRARARRPLQAGDEYRGTSAVLRFRFLSQAAPEDDGAFGPPDGGHLPRTGAAGVLTALLVALALILAGIRLYRAAQTERPQEEGPDDTPA</sequence>
<feature type="transmembrane region" description="Helical" evidence="1">
    <location>
        <begin position="171"/>
        <end position="193"/>
    </location>
</feature>
<evidence type="ECO:0000313" key="3">
    <source>
        <dbReference type="EMBL" id="GAA2089670.1"/>
    </source>
</evidence>
<proteinExistence type="predicted"/>
<reference evidence="4" key="1">
    <citation type="journal article" date="2019" name="Int. J. Syst. Evol. Microbiol.">
        <title>The Global Catalogue of Microorganisms (GCM) 10K type strain sequencing project: providing services to taxonomists for standard genome sequencing and annotation.</title>
        <authorList>
            <consortium name="The Broad Institute Genomics Platform"/>
            <consortium name="The Broad Institute Genome Sequencing Center for Infectious Disease"/>
            <person name="Wu L."/>
            <person name="Ma J."/>
        </authorList>
    </citation>
    <scope>NUCLEOTIDE SEQUENCE [LARGE SCALE GENOMIC DNA]</scope>
    <source>
        <strain evidence="4">JCM 15900</strain>
    </source>
</reference>
<keyword evidence="1" id="KW-0812">Transmembrane</keyword>
<feature type="chain" id="PRO_5045791152" description="LPXTG-motif cell wall anchor domain-containing protein" evidence="2">
    <location>
        <begin position="26"/>
        <end position="211"/>
    </location>
</feature>
<comment type="caution">
    <text evidence="3">The sequence shown here is derived from an EMBL/GenBank/DDBJ whole genome shotgun (WGS) entry which is preliminary data.</text>
</comment>
<keyword evidence="1" id="KW-0472">Membrane</keyword>
<dbReference type="Proteomes" id="UP001500984">
    <property type="component" value="Unassembled WGS sequence"/>
</dbReference>
<gene>
    <name evidence="3" type="ORF">GCM10009823_05610</name>
</gene>
<feature type="signal peptide" evidence="2">
    <location>
        <begin position="1"/>
        <end position="25"/>
    </location>
</feature>
<protein>
    <recommendedName>
        <fullName evidence="5">LPXTG-motif cell wall anchor domain-containing protein</fullName>
    </recommendedName>
</protein>
<dbReference type="RefSeq" id="WP_291794565.1">
    <property type="nucleotide sequence ID" value="NZ_BAAAPZ010000002.1"/>
</dbReference>
<accession>A0ABP5HZU3</accession>
<evidence type="ECO:0000313" key="4">
    <source>
        <dbReference type="Proteomes" id="UP001500984"/>
    </source>
</evidence>
<keyword evidence="2" id="KW-0732">Signal</keyword>
<name>A0ABP5HZU3_9MICO</name>